<evidence type="ECO:0000313" key="2">
    <source>
        <dbReference type="EMBL" id="KAF0038474.1"/>
    </source>
</evidence>
<dbReference type="Proteomes" id="UP000438429">
    <property type="component" value="Unassembled WGS sequence"/>
</dbReference>
<comment type="caution">
    <text evidence="2">The sequence shown here is derived from an EMBL/GenBank/DDBJ whole genome shotgun (WGS) entry which is preliminary data.</text>
</comment>
<protein>
    <submittedName>
        <fullName evidence="2">Uncharacterized protein</fullName>
    </submittedName>
</protein>
<accession>A0A6A4T5K2</accession>
<reference evidence="2 3" key="1">
    <citation type="submission" date="2019-06" db="EMBL/GenBank/DDBJ databases">
        <title>Draft genomes of female and male turbot (Scophthalmus maximus).</title>
        <authorList>
            <person name="Xu H."/>
            <person name="Xu X.-W."/>
            <person name="Shao C."/>
            <person name="Chen S."/>
        </authorList>
    </citation>
    <scope>NUCLEOTIDE SEQUENCE [LARGE SCALE GENOMIC DNA]</scope>
    <source>
        <strain evidence="2">Ysfricsl-2016a</strain>
        <tissue evidence="2">Blood</tissue>
    </source>
</reference>
<dbReference type="EMBL" id="VEVO01000008">
    <property type="protein sequence ID" value="KAF0038474.1"/>
    <property type="molecule type" value="Genomic_DNA"/>
</dbReference>
<proteinExistence type="predicted"/>
<sequence length="104" mass="11693">MVVNLTSNRLANCAVSCDLAGPQRPEFLPVHRMYNGPRRVLKDKAFGIDTARLLRGLTPCAFKPNVNRDSGRNRWTDKFPQDGLRSRGYGQMDGRMDGEWKGLG</sequence>
<feature type="compositionally biased region" description="Basic and acidic residues" evidence="1">
    <location>
        <begin position="69"/>
        <end position="80"/>
    </location>
</feature>
<name>A0A6A4T5K2_SCOMX</name>
<dbReference type="AlphaFoldDB" id="A0A6A4T5K2"/>
<feature type="region of interest" description="Disordered" evidence="1">
    <location>
        <begin position="68"/>
        <end position="104"/>
    </location>
</feature>
<organism evidence="2 3">
    <name type="scientific">Scophthalmus maximus</name>
    <name type="common">Turbot</name>
    <name type="synonym">Psetta maxima</name>
    <dbReference type="NCBI Taxonomy" id="52904"/>
    <lineage>
        <taxon>Eukaryota</taxon>
        <taxon>Metazoa</taxon>
        <taxon>Chordata</taxon>
        <taxon>Craniata</taxon>
        <taxon>Vertebrata</taxon>
        <taxon>Euteleostomi</taxon>
        <taxon>Actinopterygii</taxon>
        <taxon>Neopterygii</taxon>
        <taxon>Teleostei</taxon>
        <taxon>Neoteleostei</taxon>
        <taxon>Acanthomorphata</taxon>
        <taxon>Carangaria</taxon>
        <taxon>Pleuronectiformes</taxon>
        <taxon>Pleuronectoidei</taxon>
        <taxon>Scophthalmidae</taxon>
        <taxon>Scophthalmus</taxon>
    </lineage>
</organism>
<feature type="compositionally biased region" description="Basic and acidic residues" evidence="1">
    <location>
        <begin position="94"/>
        <end position="104"/>
    </location>
</feature>
<evidence type="ECO:0000256" key="1">
    <source>
        <dbReference type="SAM" id="MobiDB-lite"/>
    </source>
</evidence>
<gene>
    <name evidence="2" type="ORF">F2P81_008958</name>
</gene>
<evidence type="ECO:0000313" key="3">
    <source>
        <dbReference type="Proteomes" id="UP000438429"/>
    </source>
</evidence>